<feature type="transmembrane region" description="Helical" evidence="2">
    <location>
        <begin position="12"/>
        <end position="30"/>
    </location>
</feature>
<evidence type="ECO:0000313" key="4">
    <source>
        <dbReference type="Proteomes" id="UP001152321"/>
    </source>
</evidence>
<name>A0ABT6DJA5_9BACT</name>
<feature type="transmembrane region" description="Helical" evidence="2">
    <location>
        <begin position="867"/>
        <end position="886"/>
    </location>
</feature>
<organism evidence="3 4">
    <name type="scientific">Bdellovibrio svalbardensis</name>
    <dbReference type="NCBI Taxonomy" id="2972972"/>
    <lineage>
        <taxon>Bacteria</taxon>
        <taxon>Pseudomonadati</taxon>
        <taxon>Bdellovibrionota</taxon>
        <taxon>Bdellovibrionia</taxon>
        <taxon>Bdellovibrionales</taxon>
        <taxon>Pseudobdellovibrionaceae</taxon>
        <taxon>Bdellovibrio</taxon>
    </lineage>
</organism>
<dbReference type="SUPFAM" id="SSF82866">
    <property type="entry name" value="Multidrug efflux transporter AcrB transmembrane domain"/>
    <property type="match status" value="2"/>
</dbReference>
<dbReference type="PANTHER" id="PTHR32063:SF0">
    <property type="entry name" value="SWARMING MOTILITY PROTEIN SWRC"/>
    <property type="match status" value="1"/>
</dbReference>
<feature type="transmembrane region" description="Helical" evidence="2">
    <location>
        <begin position="344"/>
        <end position="362"/>
    </location>
</feature>
<protein>
    <submittedName>
        <fullName evidence="3">Efflux RND transporter permease subunit</fullName>
    </submittedName>
</protein>
<dbReference type="SUPFAM" id="SSF82693">
    <property type="entry name" value="Multidrug efflux transporter AcrB pore domain, PN1, PN2, PC1 and PC2 subdomains"/>
    <property type="match status" value="3"/>
</dbReference>
<dbReference type="PANTHER" id="PTHR32063">
    <property type="match status" value="1"/>
</dbReference>
<feature type="transmembrane region" description="Helical" evidence="2">
    <location>
        <begin position="999"/>
        <end position="1024"/>
    </location>
</feature>
<feature type="region of interest" description="Disordered" evidence="1">
    <location>
        <begin position="1075"/>
        <end position="1094"/>
    </location>
</feature>
<dbReference type="PRINTS" id="PR00702">
    <property type="entry name" value="ACRIFLAVINRP"/>
</dbReference>
<dbReference type="InterPro" id="IPR027463">
    <property type="entry name" value="AcrB_DN_DC_subdom"/>
</dbReference>
<dbReference type="Pfam" id="PF00873">
    <property type="entry name" value="ACR_tran"/>
    <property type="match status" value="1"/>
</dbReference>
<sequence length="1094" mass="120433">MRISDVSIKNAVFSWMLFAAFIIFGFISFMRMGVSQLPDVDFPVVNVSLTLQGAAPEIMETSVVDPVEDALSSVEGVERITSVSKTGIANITIEFELNRNIDSALQEVQTKVAQAQKLMPTNVDPPVITKINPDDQPIIWLALTYEKNDPYFMMSYAKDYLKDRFTIVPGVGDIVLGGYTDPAMRIWLNSKKLLRNNISVTDVLSSINSQHAEIPGGFIQNPLKSFNVRTLGEFTSSSGFDELVINKRAGQVIQDPFNVVKLKNLGYAKEGLSEVYRISRFDGVQALGLGIKKQLGSNAVAVATAVKNKIAEIQGALPPGMKLHINFDSTRYIEQAIEEMIKHLALAVLLTSLVCWVFLGSWTATLNVLLAIPTSIMGAFIGLYFAGFTLNTFTLLGLTLAIGIVVDDAIMVLENIFRYNERGLRPIDSAIIGAREITFAALAASVAIIAIFLPVAFMKGVIGKFFLQYGVTISLAVLLSLIESLTITPMRCSSFVHQGARTTRIGKAFEMGMEKWREFYAKSLDWTLTHRWTVLVGSVIFVGTSFFSVGFLNKEMTPVQDQGLFILRLSVPVGSSLAYTDTKAKEIEKWLRTRSELSHLYVAVGGLGSGGGSDSNTGMMFVTLKDRGSRGVDPKLGRELSQQEFMGVARKELSKIPDVQVYMMDLSTRGFSTGKGYPIEFTLQGPEWDKLAELNNKMKDDMVKSGLMVDVDSDYLEGMPEVQVVPAREQAALRGISVDAIGNTVQAMIGGVKNGQYTKNGHRYDIYVQLEKREDPREEFNDLLVANDRNNLIPLQKVTQLNTKLSLQQISRVNRQRAITIYGNLAPGASQQKALDFIAEKGKLLPPTYFVEQSGAAKTFKESFNSLLFALAMGIIIAYMVLASQFNSFLDPLTVLMALPFSFSGAFFGLILMGQTINMYSMIGLLLLMGIVKKNSILLIDFTNAVRDRRESATAIEALKEACPVRLRPIVMTSVATIAAAIPSALARGAGSETFKPMAITLIGGVLVSTLLTLYAVPVTYSLVDRFRKRDVRKHDVAEAFDRVGDATSLTFNEEPDVSPSEPVSSEVAAAEKEFLNDEVPEQRHKRKFSDLFH</sequence>
<feature type="transmembrane region" description="Helical" evidence="2">
    <location>
        <begin position="465"/>
        <end position="482"/>
    </location>
</feature>
<dbReference type="Gene3D" id="3.30.70.1430">
    <property type="entry name" value="Multidrug efflux transporter AcrB pore domain"/>
    <property type="match status" value="2"/>
</dbReference>
<accession>A0ABT6DJA5</accession>
<dbReference type="Gene3D" id="3.30.70.1440">
    <property type="entry name" value="Multidrug efflux transporter AcrB pore domain"/>
    <property type="match status" value="1"/>
</dbReference>
<keyword evidence="2" id="KW-0472">Membrane</keyword>
<comment type="caution">
    <text evidence="3">The sequence shown here is derived from an EMBL/GenBank/DDBJ whole genome shotgun (WGS) entry which is preliminary data.</text>
</comment>
<keyword evidence="2" id="KW-0812">Transmembrane</keyword>
<evidence type="ECO:0000256" key="2">
    <source>
        <dbReference type="SAM" id="Phobius"/>
    </source>
</evidence>
<feature type="transmembrane region" description="Helical" evidence="2">
    <location>
        <begin position="437"/>
        <end position="458"/>
    </location>
</feature>
<dbReference type="Gene3D" id="3.30.2090.10">
    <property type="entry name" value="Multidrug efflux transporter AcrB TolC docking domain, DN and DC subdomains"/>
    <property type="match status" value="2"/>
</dbReference>
<feature type="transmembrane region" description="Helical" evidence="2">
    <location>
        <begin position="906"/>
        <end position="928"/>
    </location>
</feature>
<proteinExistence type="predicted"/>
<dbReference type="RefSeq" id="WP_277577783.1">
    <property type="nucleotide sequence ID" value="NZ_JANRMI010000002.1"/>
</dbReference>
<dbReference type="SUPFAM" id="SSF82714">
    <property type="entry name" value="Multidrug efflux transporter AcrB TolC docking domain, DN and DC subdomains"/>
    <property type="match status" value="2"/>
</dbReference>
<feature type="transmembrane region" description="Helical" evidence="2">
    <location>
        <begin position="532"/>
        <end position="552"/>
    </location>
</feature>
<feature type="transmembrane region" description="Helical" evidence="2">
    <location>
        <begin position="970"/>
        <end position="987"/>
    </location>
</feature>
<dbReference type="EMBL" id="JANRMI010000002">
    <property type="protein sequence ID" value="MDG0816305.1"/>
    <property type="molecule type" value="Genomic_DNA"/>
</dbReference>
<gene>
    <name evidence="3" type="ORF">NWE73_08010</name>
</gene>
<evidence type="ECO:0000313" key="3">
    <source>
        <dbReference type="EMBL" id="MDG0816305.1"/>
    </source>
</evidence>
<dbReference type="Gene3D" id="3.30.70.1320">
    <property type="entry name" value="Multidrug efflux transporter AcrB pore domain like"/>
    <property type="match status" value="1"/>
</dbReference>
<dbReference type="Proteomes" id="UP001152321">
    <property type="component" value="Unassembled WGS sequence"/>
</dbReference>
<dbReference type="InterPro" id="IPR001036">
    <property type="entry name" value="Acrflvin-R"/>
</dbReference>
<evidence type="ECO:0000256" key="1">
    <source>
        <dbReference type="SAM" id="MobiDB-lite"/>
    </source>
</evidence>
<dbReference type="Gene3D" id="1.20.1640.10">
    <property type="entry name" value="Multidrug efflux transporter AcrB transmembrane domain"/>
    <property type="match status" value="2"/>
</dbReference>
<keyword evidence="4" id="KW-1185">Reference proteome</keyword>
<feature type="transmembrane region" description="Helical" evidence="2">
    <location>
        <begin position="393"/>
        <end position="417"/>
    </location>
</feature>
<reference evidence="3" key="1">
    <citation type="submission" date="2022-08" db="EMBL/GenBank/DDBJ databases">
        <title>Novel Bdellovibrio Species Isolated from Svalbard: Designation Bdellovibrio svalbardensis.</title>
        <authorList>
            <person name="Mitchell R.J."/>
            <person name="Choi S.Y."/>
        </authorList>
    </citation>
    <scope>NUCLEOTIDE SEQUENCE</scope>
    <source>
        <strain evidence="3">PAP01</strain>
    </source>
</reference>
<keyword evidence="2" id="KW-1133">Transmembrane helix</keyword>